<dbReference type="Proteomes" id="UP001197247">
    <property type="component" value="Unassembled WGS sequence"/>
</dbReference>
<dbReference type="RefSeq" id="WP_214154174.1">
    <property type="nucleotide sequence ID" value="NZ_JAHBAY010000001.1"/>
</dbReference>
<comment type="caution">
    <text evidence="1">The sequence shown here is derived from an EMBL/GenBank/DDBJ whole genome shotgun (WGS) entry which is preliminary data.</text>
</comment>
<organism evidence="1 2">
    <name type="scientific">Kineosporia corallincola</name>
    <dbReference type="NCBI Taxonomy" id="2835133"/>
    <lineage>
        <taxon>Bacteria</taxon>
        <taxon>Bacillati</taxon>
        <taxon>Actinomycetota</taxon>
        <taxon>Actinomycetes</taxon>
        <taxon>Kineosporiales</taxon>
        <taxon>Kineosporiaceae</taxon>
        <taxon>Kineosporia</taxon>
    </lineage>
</organism>
<protein>
    <recommendedName>
        <fullName evidence="3">DUF1365 domain-containing protein</fullName>
    </recommendedName>
</protein>
<dbReference type="InterPro" id="IPR010775">
    <property type="entry name" value="DUF1365"/>
</dbReference>
<gene>
    <name evidence="1" type="ORF">KIH74_03170</name>
</gene>
<dbReference type="EMBL" id="JAHBAY010000001">
    <property type="protein sequence ID" value="MBT0767907.1"/>
    <property type="molecule type" value="Genomic_DNA"/>
</dbReference>
<proteinExistence type="predicted"/>
<sequence length="253" mass="27391">MSPAPVRLPVAGGRPVVRARHLRGPNGVIDRHGGPAVYRCVVSAPGLRRRAHLWSVDLDDLPRIPGFLAGFRPSDHLGGPVPRAGLEHYLSGRGIDLDGGRVRMLSPVRVFGRGTGLPSVYWCHDRSGDLVCVVAELPEASGASAGSGEKYCHLAHVEDPGWDRDESACCTVTSWPDLRGPLDLTLTLHRAGQVPLATSMVGRGYPVNTRTIVRLFPGLVTTSCLAALRGRWHGLRARARELRLLPRVAQARR</sequence>
<evidence type="ECO:0008006" key="3">
    <source>
        <dbReference type="Google" id="ProtNLM"/>
    </source>
</evidence>
<keyword evidence="2" id="KW-1185">Reference proteome</keyword>
<dbReference type="Pfam" id="PF07103">
    <property type="entry name" value="DUF1365"/>
    <property type="match status" value="1"/>
</dbReference>
<evidence type="ECO:0000313" key="2">
    <source>
        <dbReference type="Proteomes" id="UP001197247"/>
    </source>
</evidence>
<reference evidence="1 2" key="1">
    <citation type="submission" date="2021-05" db="EMBL/GenBank/DDBJ databases">
        <title>Kineosporia and Streptomyces sp. nov. two new marine actinobacteria isolated from Coral.</title>
        <authorList>
            <person name="Buangrab K."/>
            <person name="Sutthacheep M."/>
            <person name="Yeemin T."/>
            <person name="Harunari E."/>
            <person name="Igarashi Y."/>
            <person name="Kanchanasin P."/>
            <person name="Tanasupawat S."/>
            <person name="Phongsopitanun W."/>
        </authorList>
    </citation>
    <scope>NUCLEOTIDE SEQUENCE [LARGE SCALE GENOMIC DNA]</scope>
    <source>
        <strain evidence="1 2">J2-2</strain>
    </source>
</reference>
<accession>A0ABS5TA15</accession>
<name>A0ABS5TA15_9ACTN</name>
<evidence type="ECO:0000313" key="1">
    <source>
        <dbReference type="EMBL" id="MBT0767907.1"/>
    </source>
</evidence>